<evidence type="ECO:0000313" key="3">
    <source>
        <dbReference type="Proteomes" id="UP001139353"/>
    </source>
</evidence>
<organism evidence="2 3">
    <name type="scientific">Scleromatobacter humisilvae</name>
    <dbReference type="NCBI Taxonomy" id="2897159"/>
    <lineage>
        <taxon>Bacteria</taxon>
        <taxon>Pseudomonadati</taxon>
        <taxon>Pseudomonadota</taxon>
        <taxon>Betaproteobacteria</taxon>
        <taxon>Burkholderiales</taxon>
        <taxon>Sphaerotilaceae</taxon>
        <taxon>Scleromatobacter</taxon>
    </lineage>
</organism>
<protein>
    <submittedName>
        <fullName evidence="2">TssQ family T6SS-associated lipoprotein</fullName>
    </submittedName>
</protein>
<feature type="signal peptide" evidence="1">
    <location>
        <begin position="1"/>
        <end position="26"/>
    </location>
</feature>
<dbReference type="NCBIfam" id="NF038027">
    <property type="entry name" value="TssQ_fam"/>
    <property type="match status" value="1"/>
</dbReference>
<feature type="chain" id="PRO_5040953484" evidence="1">
    <location>
        <begin position="27"/>
        <end position="138"/>
    </location>
</feature>
<dbReference type="AlphaFoldDB" id="A0A9X2C3N7"/>
<dbReference type="PROSITE" id="PS51257">
    <property type="entry name" value="PROKAR_LIPOPROTEIN"/>
    <property type="match status" value="1"/>
</dbReference>
<proteinExistence type="predicted"/>
<evidence type="ECO:0000313" key="2">
    <source>
        <dbReference type="EMBL" id="MCK9687830.1"/>
    </source>
</evidence>
<keyword evidence="3" id="KW-1185">Reference proteome</keyword>
<dbReference type="InterPro" id="IPR047780">
    <property type="entry name" value="TssQ-like"/>
</dbReference>
<dbReference type="RefSeq" id="WP_275684058.1">
    <property type="nucleotide sequence ID" value="NZ_JAJLJH010000006.1"/>
</dbReference>
<keyword evidence="2" id="KW-0449">Lipoprotein</keyword>
<reference evidence="2" key="1">
    <citation type="submission" date="2021-11" db="EMBL/GenBank/DDBJ databases">
        <title>BS-T2-15 a new species belonging to the Comamonadaceae family isolated from the soil of a French oak forest.</title>
        <authorList>
            <person name="Mieszkin S."/>
            <person name="Alain K."/>
        </authorList>
    </citation>
    <scope>NUCLEOTIDE SEQUENCE</scope>
    <source>
        <strain evidence="2">BS-T2-15</strain>
    </source>
</reference>
<keyword evidence="1" id="KW-0732">Signal</keyword>
<sequence length="138" mass="15150">MITTSIRLVRLTRAFAALAVFGALTACETPQQQAPLGLTDLTERPAERALMGAMRAYDDADYPAVERQANEAMKLGLRSNRDVATAHKLRAFVYCTSNRLAACEAEFRAARTADPNFVLSHAEAGHPVWGPVYLKSRQ</sequence>
<accession>A0A9X2C3N7</accession>
<evidence type="ECO:0000256" key="1">
    <source>
        <dbReference type="SAM" id="SignalP"/>
    </source>
</evidence>
<gene>
    <name evidence="2" type="ORF">LPC04_19170</name>
</gene>
<comment type="caution">
    <text evidence="2">The sequence shown here is derived from an EMBL/GenBank/DDBJ whole genome shotgun (WGS) entry which is preliminary data.</text>
</comment>
<dbReference type="Proteomes" id="UP001139353">
    <property type="component" value="Unassembled WGS sequence"/>
</dbReference>
<dbReference type="EMBL" id="JAJLJH010000006">
    <property type="protein sequence ID" value="MCK9687830.1"/>
    <property type="molecule type" value="Genomic_DNA"/>
</dbReference>
<name>A0A9X2C3N7_9BURK</name>